<dbReference type="InterPro" id="IPR029033">
    <property type="entry name" value="His_PPase_superfam"/>
</dbReference>
<dbReference type="SUPFAM" id="SSF53254">
    <property type="entry name" value="Phosphoglycerate mutase-like"/>
    <property type="match status" value="1"/>
</dbReference>
<evidence type="ECO:0000313" key="1">
    <source>
        <dbReference type="EMBL" id="VAW32068.1"/>
    </source>
</evidence>
<proteinExistence type="predicted"/>
<gene>
    <name evidence="1" type="ORF">MNBD_CHLOROFLEXI01-885</name>
</gene>
<dbReference type="EMBL" id="UOEU01000318">
    <property type="protein sequence ID" value="VAW32068.1"/>
    <property type="molecule type" value="Genomic_DNA"/>
</dbReference>
<protein>
    <recommendedName>
        <fullName evidence="2">Lipoprotein</fullName>
    </recommendedName>
</protein>
<dbReference type="AlphaFoldDB" id="A0A3B0UMQ8"/>
<dbReference type="CDD" id="cd07040">
    <property type="entry name" value="HP"/>
    <property type="match status" value="1"/>
</dbReference>
<dbReference type="Gene3D" id="3.40.50.1240">
    <property type="entry name" value="Phosphoglycerate mutase-like"/>
    <property type="match status" value="1"/>
</dbReference>
<accession>A0A3B0UMQ8</accession>
<evidence type="ECO:0008006" key="2">
    <source>
        <dbReference type="Google" id="ProtNLM"/>
    </source>
</evidence>
<organism evidence="1">
    <name type="scientific">hydrothermal vent metagenome</name>
    <dbReference type="NCBI Taxonomy" id="652676"/>
    <lineage>
        <taxon>unclassified sequences</taxon>
        <taxon>metagenomes</taxon>
        <taxon>ecological metagenomes</taxon>
    </lineage>
</organism>
<sequence length="294" mass="32019">MTNIKKQTIILAFSVLILILMGCARASEEEQPSSVINTPLLAEATNTIPPEPTNTPLPQTDPVADGDLCSVAGQQEQIDTAFAAYQAARSADADTVIELVDWVSNVSAQIAVACSSALVDLTPPDELADLLNKLQSGGYVVYVRHTHTDRSRGDDDVRLGMCDQQRVLSDQGRDEALLIRNAYQQLDLPVSLLVSTQYCRTLETAVLAFGVPRVILRTDLHATLTDWLATEPEAGTNTFIVAHIGTIRDRVGLDDTFEEGDSLIYRPTDGGGFEYVGRIGLYDWSVLATLNKNR</sequence>
<name>A0A3B0UMQ8_9ZZZZ</name>
<reference evidence="1" key="1">
    <citation type="submission" date="2018-06" db="EMBL/GenBank/DDBJ databases">
        <authorList>
            <person name="Zhirakovskaya E."/>
        </authorList>
    </citation>
    <scope>NUCLEOTIDE SEQUENCE</scope>
</reference>
<dbReference type="PROSITE" id="PS51257">
    <property type="entry name" value="PROKAR_LIPOPROTEIN"/>
    <property type="match status" value="1"/>
</dbReference>